<proteinExistence type="predicted"/>
<feature type="region of interest" description="Disordered" evidence="1">
    <location>
        <begin position="418"/>
        <end position="445"/>
    </location>
</feature>
<reference evidence="3 4" key="1">
    <citation type="submission" date="2024-05" db="EMBL/GenBank/DDBJ databases">
        <authorList>
            <person name="Wallberg A."/>
        </authorList>
    </citation>
    <scope>NUCLEOTIDE SEQUENCE [LARGE SCALE GENOMIC DNA]</scope>
</reference>
<evidence type="ECO:0000256" key="1">
    <source>
        <dbReference type="SAM" id="MobiDB-lite"/>
    </source>
</evidence>
<evidence type="ECO:0000313" key="3">
    <source>
        <dbReference type="EMBL" id="CAL4080544.1"/>
    </source>
</evidence>
<dbReference type="GO" id="GO:0008270">
    <property type="term" value="F:zinc ion binding"/>
    <property type="evidence" value="ECO:0007669"/>
    <property type="project" value="InterPro"/>
</dbReference>
<evidence type="ECO:0000259" key="2">
    <source>
        <dbReference type="Pfam" id="PF22936"/>
    </source>
</evidence>
<evidence type="ECO:0000313" key="4">
    <source>
        <dbReference type="Proteomes" id="UP001497623"/>
    </source>
</evidence>
<gene>
    <name evidence="3" type="ORF">MNOR_LOCUS11311</name>
</gene>
<protein>
    <recommendedName>
        <fullName evidence="2">Retrovirus-related Pol polyprotein from transposon TNT 1-94-like beta-barrel domain-containing protein</fullName>
    </recommendedName>
</protein>
<dbReference type="SUPFAM" id="SSF57756">
    <property type="entry name" value="Retrovirus zinc finger-like domains"/>
    <property type="match status" value="1"/>
</dbReference>
<dbReference type="GO" id="GO:0003676">
    <property type="term" value="F:nucleic acid binding"/>
    <property type="evidence" value="ECO:0007669"/>
    <property type="project" value="InterPro"/>
</dbReference>
<name>A0AAV2QES5_MEGNR</name>
<feature type="domain" description="Retrovirus-related Pol polyprotein from transposon TNT 1-94-like beta-barrel" evidence="2">
    <location>
        <begin position="290"/>
        <end position="377"/>
    </location>
</feature>
<accession>A0AAV2QES5</accession>
<dbReference type="Gene3D" id="4.10.60.10">
    <property type="entry name" value="Zinc finger, CCHC-type"/>
    <property type="match status" value="1"/>
</dbReference>
<dbReference type="Pfam" id="PF22936">
    <property type="entry name" value="Pol_BBD"/>
    <property type="match status" value="1"/>
</dbReference>
<keyword evidence="4" id="KW-1185">Reference proteome</keyword>
<feature type="compositionally biased region" description="Polar residues" evidence="1">
    <location>
        <begin position="418"/>
        <end position="437"/>
    </location>
</feature>
<dbReference type="InterPro" id="IPR054722">
    <property type="entry name" value="PolX-like_BBD"/>
</dbReference>
<dbReference type="Pfam" id="PF14223">
    <property type="entry name" value="Retrotran_gag_2"/>
    <property type="match status" value="1"/>
</dbReference>
<sequence length="468" mass="52756">CTRMAIEHVLEGKDVDDETEAKRHKKMVHMELLEALDDQSVNLIKHVKEKDGAECWRILVAHYEGSCEDKVNATIKELGNLKMGEEESMAEYIARADNIKEIFVNNSVSLDDRFVIWAVKNGLPKEYSVLVDVLDTTKSVDYEGLKSTLKNKANQIKSRNDPSDSVMKAIVGPTARENLQTRIQEYKNAREIECFLCKRVGHKARWCKFVKKWCEKCKSASHTTDMCWYKDKGDTAKIAIEHNESIGFGSYDFAMNVVHNSAVRVSGCKHQSEQHGEKLDRVSTELQDLLVDSGATEHLINDRTSFVNYRKEESPTSHTLVLADQTEVCGAVEGKGDACFKVCDSKGVSHTITLKNALHVPSYQHNIFSVSKATENGVSFAFSGDVSGMIMPNGTVLDLVEHQRLYFLPTRTRIVRHQVSSVQRSTDPGRPSSSVRSSMAPGRKKYGAQEIAQQVYCHRKYARDRNFQ</sequence>
<comment type="caution">
    <text evidence="3">The sequence shown here is derived from an EMBL/GenBank/DDBJ whole genome shotgun (WGS) entry which is preliminary data.</text>
</comment>
<dbReference type="AlphaFoldDB" id="A0AAV2QES5"/>
<dbReference type="InterPro" id="IPR036875">
    <property type="entry name" value="Znf_CCHC_sf"/>
</dbReference>
<organism evidence="3 4">
    <name type="scientific">Meganyctiphanes norvegica</name>
    <name type="common">Northern krill</name>
    <name type="synonym">Thysanopoda norvegica</name>
    <dbReference type="NCBI Taxonomy" id="48144"/>
    <lineage>
        <taxon>Eukaryota</taxon>
        <taxon>Metazoa</taxon>
        <taxon>Ecdysozoa</taxon>
        <taxon>Arthropoda</taxon>
        <taxon>Crustacea</taxon>
        <taxon>Multicrustacea</taxon>
        <taxon>Malacostraca</taxon>
        <taxon>Eumalacostraca</taxon>
        <taxon>Eucarida</taxon>
        <taxon>Euphausiacea</taxon>
        <taxon>Euphausiidae</taxon>
        <taxon>Meganyctiphanes</taxon>
    </lineage>
</organism>
<feature type="non-terminal residue" evidence="3">
    <location>
        <position position="1"/>
    </location>
</feature>
<dbReference type="EMBL" id="CAXKWB010005921">
    <property type="protein sequence ID" value="CAL4080544.1"/>
    <property type="molecule type" value="Genomic_DNA"/>
</dbReference>
<dbReference type="Proteomes" id="UP001497623">
    <property type="component" value="Unassembled WGS sequence"/>
</dbReference>